<dbReference type="Pfam" id="PF03067">
    <property type="entry name" value="LPMO_10"/>
    <property type="match status" value="1"/>
</dbReference>
<dbReference type="GeneID" id="33569768"/>
<dbReference type="RefSeq" id="XP_021879616.1">
    <property type="nucleotide sequence ID" value="XM_022027925.1"/>
</dbReference>
<accession>A0A1Y2GHU6</accession>
<comment type="caution">
    <text evidence="3">The sequence shown here is derived from an EMBL/GenBank/DDBJ whole genome shotgun (WGS) entry which is preliminary data.</text>
</comment>
<evidence type="ECO:0000259" key="2">
    <source>
        <dbReference type="Pfam" id="PF03067"/>
    </source>
</evidence>
<name>A0A1Y2GHU6_9FUNG</name>
<keyword evidence="1" id="KW-0732">Signal</keyword>
<reference evidence="3 4" key="1">
    <citation type="submission" date="2016-07" db="EMBL/GenBank/DDBJ databases">
        <title>Pervasive Adenine N6-methylation of Active Genes in Fungi.</title>
        <authorList>
            <consortium name="DOE Joint Genome Institute"/>
            <person name="Mondo S.J."/>
            <person name="Dannebaum R.O."/>
            <person name="Kuo R.C."/>
            <person name="Labutti K."/>
            <person name="Haridas S."/>
            <person name="Kuo A."/>
            <person name="Salamov A."/>
            <person name="Ahrendt S.R."/>
            <person name="Lipzen A."/>
            <person name="Sullivan W."/>
            <person name="Andreopoulos W.B."/>
            <person name="Clum A."/>
            <person name="Lindquist E."/>
            <person name="Daum C."/>
            <person name="Ramamoorthy G.K."/>
            <person name="Gryganskyi A."/>
            <person name="Culley D."/>
            <person name="Magnuson J.K."/>
            <person name="James T.Y."/>
            <person name="O'Malley M.A."/>
            <person name="Stajich J.E."/>
            <person name="Spatafora J.W."/>
            <person name="Visel A."/>
            <person name="Grigoriev I.V."/>
        </authorList>
    </citation>
    <scope>NUCLEOTIDE SEQUENCE [LARGE SCALE GENOMIC DNA]</scope>
    <source>
        <strain evidence="3 4">NRRL 3116</strain>
    </source>
</reference>
<dbReference type="AlphaFoldDB" id="A0A1Y2GHU6"/>
<dbReference type="PANTHER" id="PTHR36182">
    <property type="entry name" value="PROTEIN, PUTATIVE (AFU_ORTHOLOGUE AFUA_6G10930)-RELATED"/>
    <property type="match status" value="1"/>
</dbReference>
<evidence type="ECO:0000313" key="3">
    <source>
        <dbReference type="EMBL" id="ORZ11301.1"/>
    </source>
</evidence>
<gene>
    <name evidence="3" type="ORF">BCR41DRAFT_387756</name>
</gene>
<dbReference type="InterPro" id="IPR004302">
    <property type="entry name" value="Cellulose/chitin-bd_N"/>
</dbReference>
<evidence type="ECO:0000313" key="4">
    <source>
        <dbReference type="Proteomes" id="UP000193648"/>
    </source>
</evidence>
<dbReference type="EMBL" id="MCFF01000028">
    <property type="protein sequence ID" value="ORZ11301.1"/>
    <property type="molecule type" value="Genomic_DNA"/>
</dbReference>
<keyword evidence="4" id="KW-1185">Reference proteome</keyword>
<feature type="signal peptide" evidence="1">
    <location>
        <begin position="1"/>
        <end position="22"/>
    </location>
</feature>
<dbReference type="Gene3D" id="2.70.50.70">
    <property type="match status" value="1"/>
</dbReference>
<organism evidence="3 4">
    <name type="scientific">Lobosporangium transversale</name>
    <dbReference type="NCBI Taxonomy" id="64571"/>
    <lineage>
        <taxon>Eukaryota</taxon>
        <taxon>Fungi</taxon>
        <taxon>Fungi incertae sedis</taxon>
        <taxon>Mucoromycota</taxon>
        <taxon>Mortierellomycotina</taxon>
        <taxon>Mortierellomycetes</taxon>
        <taxon>Mortierellales</taxon>
        <taxon>Mortierellaceae</taxon>
        <taxon>Lobosporangium</taxon>
    </lineage>
</organism>
<dbReference type="OrthoDB" id="2342176at2759"/>
<proteinExistence type="predicted"/>
<evidence type="ECO:0000256" key="1">
    <source>
        <dbReference type="SAM" id="SignalP"/>
    </source>
</evidence>
<dbReference type="InParanoid" id="A0A1Y2GHU6"/>
<dbReference type="STRING" id="64571.A0A1Y2GHU6"/>
<dbReference type="Proteomes" id="UP000193648">
    <property type="component" value="Unassembled WGS sequence"/>
</dbReference>
<protein>
    <recommendedName>
        <fullName evidence="2">Chitin-binding type-4 domain-containing protein</fullName>
    </recommendedName>
</protein>
<dbReference type="PANTHER" id="PTHR36182:SF1">
    <property type="entry name" value="PROTEIN, PUTATIVE (AFU_ORTHOLOGUE AFUA_6G10930)-RELATED"/>
    <property type="match status" value="1"/>
</dbReference>
<sequence>MIFSKTAIIAAAVACLTVFSEAHVSLRSPCPRGAPFAGCPKASTIDYDITTPIGTNDHIGRPLCKNTDVQSKRAFYKAGQTIKTEYQIGAAHGGGHCQWALSYDEGKTWVVIQTLVRDCLRNVPNGGKYSVNVKIPKDAPSGKAIFMWLWNNAIGNRELYSNCVDIEINGKNGGKLKGVRPLIANYGPGTSVIGEFPRQNDADGHELFAKRKSITITVPKASKSKSKSKSK</sequence>
<feature type="domain" description="Chitin-binding type-4" evidence="2">
    <location>
        <begin position="71"/>
        <end position="166"/>
    </location>
</feature>
<feature type="chain" id="PRO_5012802039" description="Chitin-binding type-4 domain-containing protein" evidence="1">
    <location>
        <begin position="23"/>
        <end position="231"/>
    </location>
</feature>